<evidence type="ECO:0000256" key="6">
    <source>
        <dbReference type="SAM" id="Phobius"/>
    </source>
</evidence>
<evidence type="ECO:0000256" key="4">
    <source>
        <dbReference type="ARBA" id="ARBA00023136"/>
    </source>
</evidence>
<reference evidence="8" key="1">
    <citation type="submission" date="2022-06" db="EMBL/GenBank/DDBJ databases">
        <title>Rothia sp. isolated from sandalwood seedling.</title>
        <authorList>
            <person name="Tuikhar N."/>
            <person name="Kirdat K."/>
            <person name="Thorat V."/>
            <person name="Swetha P."/>
            <person name="Padma S."/>
            <person name="Sundararaj R."/>
            <person name="Yadav A."/>
        </authorList>
    </citation>
    <scope>NUCLEOTIDE SEQUENCE</scope>
    <source>
        <strain evidence="8">AR01</strain>
    </source>
</reference>
<feature type="transmembrane region" description="Helical" evidence="6">
    <location>
        <begin position="69"/>
        <end position="101"/>
    </location>
</feature>
<name>A0A9X2KJ95_9MICC</name>
<feature type="compositionally biased region" description="Basic and acidic residues" evidence="5">
    <location>
        <begin position="1"/>
        <end position="18"/>
    </location>
</feature>
<comment type="caution">
    <text evidence="8">The sequence shown here is derived from an EMBL/GenBank/DDBJ whole genome shotgun (WGS) entry which is preliminary data.</text>
</comment>
<dbReference type="InterPro" id="IPR007829">
    <property type="entry name" value="TM2"/>
</dbReference>
<feature type="region of interest" description="Disordered" evidence="5">
    <location>
        <begin position="1"/>
        <end position="30"/>
    </location>
</feature>
<dbReference type="Pfam" id="PF05154">
    <property type="entry name" value="TM2"/>
    <property type="match status" value="1"/>
</dbReference>
<evidence type="ECO:0000256" key="1">
    <source>
        <dbReference type="ARBA" id="ARBA00004141"/>
    </source>
</evidence>
<accession>A0A9X2KJ95</accession>
<evidence type="ECO:0000259" key="7">
    <source>
        <dbReference type="Pfam" id="PF05154"/>
    </source>
</evidence>
<proteinExistence type="predicted"/>
<gene>
    <name evidence="8" type="ORF">NBM05_12830</name>
</gene>
<comment type="subcellular location">
    <subcellularLocation>
        <location evidence="1">Membrane</location>
        <topology evidence="1">Multi-pass membrane protein</topology>
    </subcellularLocation>
</comment>
<dbReference type="Proteomes" id="UP001139502">
    <property type="component" value="Unassembled WGS sequence"/>
</dbReference>
<dbReference type="AlphaFoldDB" id="A0A9X2KJ95"/>
<evidence type="ECO:0000313" key="9">
    <source>
        <dbReference type="Proteomes" id="UP001139502"/>
    </source>
</evidence>
<dbReference type="GO" id="GO:0016020">
    <property type="term" value="C:membrane"/>
    <property type="evidence" value="ECO:0007669"/>
    <property type="project" value="UniProtKB-SubCell"/>
</dbReference>
<feature type="transmembrane region" description="Helical" evidence="6">
    <location>
        <begin position="44"/>
        <end position="63"/>
    </location>
</feature>
<evidence type="ECO:0000256" key="3">
    <source>
        <dbReference type="ARBA" id="ARBA00022989"/>
    </source>
</evidence>
<keyword evidence="3 6" id="KW-1133">Transmembrane helix</keyword>
<organism evidence="8 9">
    <name type="scientific">Rothia santali</name>
    <dbReference type="NCBI Taxonomy" id="2949643"/>
    <lineage>
        <taxon>Bacteria</taxon>
        <taxon>Bacillati</taxon>
        <taxon>Actinomycetota</taxon>
        <taxon>Actinomycetes</taxon>
        <taxon>Micrococcales</taxon>
        <taxon>Micrococcaceae</taxon>
        <taxon>Rothia</taxon>
    </lineage>
</organism>
<keyword evidence="9" id="KW-1185">Reference proteome</keyword>
<evidence type="ECO:0000256" key="2">
    <source>
        <dbReference type="ARBA" id="ARBA00022692"/>
    </source>
</evidence>
<dbReference type="RefSeq" id="WP_254168160.1">
    <property type="nucleotide sequence ID" value="NZ_JANAFB010000040.1"/>
</dbReference>
<evidence type="ECO:0000256" key="5">
    <source>
        <dbReference type="SAM" id="MobiDB-lite"/>
    </source>
</evidence>
<sequence>MSHEEPEHYTPRYFDGARRGGPGAAGPADSAYARPVYIRPKSMLIAYLLWLFLGIFGVHKLYLAQPIQFVFYLILHGLGWLLSAIFIGYLFFGVLALLLLIDIVAIPLRVGTLNARMARRAY</sequence>
<protein>
    <submittedName>
        <fullName evidence="8">TM2 domain-containing protein</fullName>
    </submittedName>
</protein>
<dbReference type="EMBL" id="JANAFB010000040">
    <property type="protein sequence ID" value="MCP3426865.1"/>
    <property type="molecule type" value="Genomic_DNA"/>
</dbReference>
<feature type="domain" description="TM2" evidence="7">
    <location>
        <begin position="40"/>
        <end position="83"/>
    </location>
</feature>
<evidence type="ECO:0000313" key="8">
    <source>
        <dbReference type="EMBL" id="MCP3426865.1"/>
    </source>
</evidence>
<keyword evidence="4 6" id="KW-0472">Membrane</keyword>
<keyword evidence="2 6" id="KW-0812">Transmembrane</keyword>